<dbReference type="OrthoDB" id="9787617at2"/>
<dbReference type="PANTHER" id="PTHR12526">
    <property type="entry name" value="GLYCOSYLTRANSFERASE"/>
    <property type="match status" value="1"/>
</dbReference>
<dbReference type="Pfam" id="PF13439">
    <property type="entry name" value="Glyco_transf_4"/>
    <property type="match status" value="1"/>
</dbReference>
<gene>
    <name evidence="2" type="ORF">BARAN1_0618</name>
</gene>
<protein>
    <submittedName>
        <fullName evidence="2">Glycosyl transferase group 1</fullName>
    </submittedName>
</protein>
<dbReference type="CDD" id="cd03811">
    <property type="entry name" value="GT4_GT28_WabH-like"/>
    <property type="match status" value="1"/>
</dbReference>
<proteinExistence type="predicted"/>
<reference evidence="3" key="1">
    <citation type="submission" date="2018-05" db="EMBL/GenBank/DDBJ databases">
        <authorList>
            <person name="Hao L."/>
        </authorList>
    </citation>
    <scope>NUCLEOTIDE SEQUENCE [LARGE SCALE GENOMIC DNA]</scope>
</reference>
<organism evidence="2 3">
    <name type="scientific">Candidatus Bipolaricaulis anaerobius</name>
    <dbReference type="NCBI Taxonomy" id="2026885"/>
    <lineage>
        <taxon>Bacteria</taxon>
        <taxon>Candidatus Bipolaricaulota</taxon>
        <taxon>Candidatus Bipolaricaulia</taxon>
        <taxon>Candidatus Bipolaricaulales</taxon>
        <taxon>Candidatus Bipolaricaulaceae</taxon>
        <taxon>Candidatus Bipolaricaulis</taxon>
    </lineage>
</organism>
<feature type="domain" description="Glycosyltransferase subfamily 4-like N-terminal" evidence="1">
    <location>
        <begin position="13"/>
        <end position="171"/>
    </location>
</feature>
<dbReference type="GO" id="GO:0016740">
    <property type="term" value="F:transferase activity"/>
    <property type="evidence" value="ECO:0007669"/>
    <property type="project" value="UniProtKB-KW"/>
</dbReference>
<name>A0A2X3KJQ5_9BACT</name>
<dbReference type="PANTHER" id="PTHR12526:SF630">
    <property type="entry name" value="GLYCOSYLTRANSFERASE"/>
    <property type="match status" value="1"/>
</dbReference>
<evidence type="ECO:0000259" key="1">
    <source>
        <dbReference type="Pfam" id="PF13439"/>
    </source>
</evidence>
<dbReference type="Pfam" id="PF13692">
    <property type="entry name" value="Glyco_trans_1_4"/>
    <property type="match status" value="1"/>
</dbReference>
<dbReference type="AlphaFoldDB" id="A0A2X3KJQ5"/>
<dbReference type="RefSeq" id="WP_122030833.1">
    <property type="nucleotide sequence ID" value="NZ_LS483254.1"/>
</dbReference>
<dbReference type="Gene3D" id="3.40.50.2000">
    <property type="entry name" value="Glycogen Phosphorylase B"/>
    <property type="match status" value="2"/>
</dbReference>
<keyword evidence="2" id="KW-0808">Transferase</keyword>
<dbReference type="SUPFAM" id="SSF53756">
    <property type="entry name" value="UDP-Glycosyltransferase/glycogen phosphorylase"/>
    <property type="match status" value="1"/>
</dbReference>
<evidence type="ECO:0000313" key="2">
    <source>
        <dbReference type="EMBL" id="SQD92642.1"/>
    </source>
</evidence>
<dbReference type="KEGG" id="bana:BARAN1_0618"/>
<dbReference type="InterPro" id="IPR028098">
    <property type="entry name" value="Glyco_trans_4-like_N"/>
</dbReference>
<sequence>MRVALFFPALLGGGVERVMVNLAAGFVRKGLDVDMVMGKAEGPLLSDVPSQVRIVDLGVVRMHRALPGLVRYLREERPHALLSALDHSNVVALWARAIARVPTRVAVSIHCDTSQVVEQAHSLRDRFVRTWTRPFYRRAVAVIAVSQGVAEDLVRHTGVPREKVRVIYNPVVTPELFLRAELDPAHPWFFPGAPPVILGVGRLAKPKDFATLIRAFARVRQVLPARLLILGEGEERSSLERLVQEMGLDGEVALPGFVGNPFSFMKRAAVFALSSRWEGLGNVLIEALALGTPVVATDCPSGPAEILEGGKWGRLVPMGDDAALAEAIVATLAEPRQLQAAQERMRERFGLDAVVEQYLDVLGLR</sequence>
<dbReference type="Proteomes" id="UP000249818">
    <property type="component" value="Chromosome BARAN1"/>
</dbReference>
<evidence type="ECO:0000313" key="3">
    <source>
        <dbReference type="Proteomes" id="UP000249818"/>
    </source>
</evidence>
<dbReference type="EMBL" id="LS483254">
    <property type="protein sequence ID" value="SQD92642.1"/>
    <property type="molecule type" value="Genomic_DNA"/>
</dbReference>
<accession>A0A2X3KJQ5</accession>
<keyword evidence="3" id="KW-1185">Reference proteome</keyword>